<keyword evidence="11 14" id="KW-0472">Membrane</keyword>
<dbReference type="InterPro" id="IPR000531">
    <property type="entry name" value="Beta-barrel_TonB"/>
</dbReference>
<dbReference type="GO" id="GO:0015344">
    <property type="term" value="F:siderophore uptake transmembrane transporter activity"/>
    <property type="evidence" value="ECO:0007669"/>
    <property type="project" value="TreeGrafter"/>
</dbReference>
<feature type="region of interest" description="Disordered" evidence="18">
    <location>
        <begin position="80"/>
        <end position="101"/>
    </location>
</feature>
<feature type="domain" description="TonB-dependent receptor plug" evidence="21">
    <location>
        <begin position="53"/>
        <end position="167"/>
    </location>
</feature>
<feature type="short sequence motif" description="TonB C-terminal box" evidence="16">
    <location>
        <begin position="732"/>
        <end position="749"/>
    </location>
</feature>
<dbReference type="PROSITE" id="PS01156">
    <property type="entry name" value="TONB_DEPENDENT_REC_2"/>
    <property type="match status" value="1"/>
</dbReference>
<evidence type="ECO:0000256" key="11">
    <source>
        <dbReference type="ARBA" id="ARBA00023136"/>
    </source>
</evidence>
<dbReference type="InterPro" id="IPR010917">
    <property type="entry name" value="TonB_rcpt_CS"/>
</dbReference>
<sequence length="749" mass="82819">MNNKIHSLALLVNLGIYGVALPLHAEETAQTQTSSDGETMVVTAAQQNLQAPGVSTITADEIRKNPPARDVSEIIRTMPGVNLTGNSTSGQRGNNRQIDIRGMGPENTLILIDGKPVTSRNSVRLGWRGERDTRGDTGWVPPELIERIEVIRGPAAARYGNGAAGGVVNIITKKSDGEWHGSWDTYLDAPEHKDEGSTKRTNFNLTGPLGGDVSFRLYGNLDKTQADAWDINQGHQSERTGIYADTLPAGREGVENKDINGVLRWDFAPMQSLEFESGYSRQNNLYAGDTQNTNTNALVKKNYGKETNRLYRQTYSVTWNGGWDNGITTSNWAQYEHTRNSRTPEGLAGGTEGIFDPNASQKFADIDLDDVLLHSEVNLPFDFLVNQNLTLGSEWNQQRMKDMTSNSQTFMGGDIPGYDSTNRSPYSKAEIFSLFTEDNIELTDTTMLTPGLRFDHHSIVGNNWSPSLNLSQGLGDDFTLKMGIARAYKAPSLYQTNPNYILYSKGQGCYASGTGVGCYMMGNDDLKAETSINKEIGLEFKRDGWLAGLTWFRNDYRDKIEAGYAPVSQTGNGKVKTDIYQWENIPKAVVEGLEGTINVPVSDTVNWTNNMTYMLQSKNKETGERLSIIPEYTVNSTLSWQVQQDFSVQSTLTWYGKQQPKKYNYQGKPATGSETNEVSPYSIVGLSATWDATKNVSLTGGVDNVFDKRHWRAGNAQTTGGTTGYMYGAGAETYNESGRTWYMSVNTHF</sequence>
<keyword evidence="3 14" id="KW-0813">Transport</keyword>
<dbReference type="InterPro" id="IPR036942">
    <property type="entry name" value="Beta-barrel_TonB_sf"/>
</dbReference>
<dbReference type="GO" id="GO:0038023">
    <property type="term" value="F:signaling receptor activity"/>
    <property type="evidence" value="ECO:0007669"/>
    <property type="project" value="InterPro"/>
</dbReference>
<keyword evidence="10 15" id="KW-0798">TonB box</keyword>
<dbReference type="PANTHER" id="PTHR30069:SF51">
    <property type="entry name" value="FERRIENTEROBACTIN RECEPTOR"/>
    <property type="match status" value="1"/>
</dbReference>
<dbReference type="PROSITE" id="PS52016">
    <property type="entry name" value="TONB_DEPENDENT_REC_3"/>
    <property type="match status" value="1"/>
</dbReference>
<accession>A0A2P5GQX4</accession>
<feature type="short sequence motif" description="TonB box" evidence="15">
    <location>
        <begin position="39"/>
        <end position="45"/>
    </location>
</feature>
<evidence type="ECO:0000256" key="15">
    <source>
        <dbReference type="PROSITE-ProRule" id="PRU10143"/>
    </source>
</evidence>
<dbReference type="Proteomes" id="UP000237073">
    <property type="component" value="Unassembled WGS sequence"/>
</dbReference>
<dbReference type="InterPro" id="IPR058134">
    <property type="entry name" value="PirA/FepA/PfeA"/>
</dbReference>
<keyword evidence="8" id="KW-0408">Iron</keyword>
<evidence type="ECO:0000313" key="22">
    <source>
        <dbReference type="EMBL" id="POP43440.1"/>
    </source>
</evidence>
<organism evidence="23 25">
    <name type="scientific">Superficieibacter electus</name>
    <dbReference type="NCBI Taxonomy" id="2022662"/>
    <lineage>
        <taxon>Bacteria</taxon>
        <taxon>Pseudomonadati</taxon>
        <taxon>Pseudomonadota</taxon>
        <taxon>Gammaproteobacteria</taxon>
        <taxon>Enterobacterales</taxon>
        <taxon>Enterobacteriaceae</taxon>
        <taxon>Superficieibacter</taxon>
    </lineage>
</organism>
<evidence type="ECO:0000259" key="20">
    <source>
        <dbReference type="Pfam" id="PF00593"/>
    </source>
</evidence>
<dbReference type="RefSeq" id="WP_103677133.1">
    <property type="nucleotide sequence ID" value="NZ_PQGD01000007.1"/>
</dbReference>
<evidence type="ECO:0000256" key="18">
    <source>
        <dbReference type="SAM" id="MobiDB-lite"/>
    </source>
</evidence>
<evidence type="ECO:0000256" key="5">
    <source>
        <dbReference type="ARBA" id="ARBA00022496"/>
    </source>
</evidence>
<dbReference type="FunFam" id="2.170.130.10:FF:000005">
    <property type="entry name" value="Ferrienterobactin outer membrane receptor"/>
    <property type="match status" value="1"/>
</dbReference>
<feature type="domain" description="TonB-dependent receptor-like beta-barrel" evidence="20">
    <location>
        <begin position="279"/>
        <end position="705"/>
    </location>
</feature>
<keyword evidence="13 14" id="KW-0998">Cell outer membrane</keyword>
<evidence type="ECO:0000256" key="14">
    <source>
        <dbReference type="PROSITE-ProRule" id="PRU01360"/>
    </source>
</evidence>
<dbReference type="OrthoDB" id="9764669at2"/>
<evidence type="ECO:0000256" key="6">
    <source>
        <dbReference type="ARBA" id="ARBA00022692"/>
    </source>
</evidence>
<gene>
    <name evidence="23" type="ORF">CHU32_10205</name>
    <name evidence="22" type="ORF">CHU33_16320</name>
</gene>
<dbReference type="InterPro" id="IPR037066">
    <property type="entry name" value="Plug_dom_sf"/>
</dbReference>
<feature type="chain" id="PRO_5015160599" evidence="19">
    <location>
        <begin position="26"/>
        <end position="749"/>
    </location>
</feature>
<dbReference type="CDD" id="cd01347">
    <property type="entry name" value="ligand_gated_channel"/>
    <property type="match status" value="1"/>
</dbReference>
<dbReference type="EMBL" id="PQGD01000007">
    <property type="protein sequence ID" value="POP48955.1"/>
    <property type="molecule type" value="Genomic_DNA"/>
</dbReference>
<dbReference type="AlphaFoldDB" id="A0A2P5GQX4"/>
<feature type="signal peptide" evidence="19">
    <location>
        <begin position="1"/>
        <end position="25"/>
    </location>
</feature>
<evidence type="ECO:0000256" key="2">
    <source>
        <dbReference type="ARBA" id="ARBA00009810"/>
    </source>
</evidence>
<feature type="compositionally biased region" description="Polar residues" evidence="18">
    <location>
        <begin position="83"/>
        <end position="97"/>
    </location>
</feature>
<dbReference type="Pfam" id="PF00593">
    <property type="entry name" value="TonB_dep_Rec_b-barrel"/>
    <property type="match status" value="1"/>
</dbReference>
<keyword evidence="9" id="KW-0406">Ion transport</keyword>
<evidence type="ECO:0000256" key="12">
    <source>
        <dbReference type="ARBA" id="ARBA00023170"/>
    </source>
</evidence>
<evidence type="ECO:0000256" key="1">
    <source>
        <dbReference type="ARBA" id="ARBA00004571"/>
    </source>
</evidence>
<dbReference type="InterPro" id="IPR012910">
    <property type="entry name" value="Plug_dom"/>
</dbReference>
<comment type="similarity">
    <text evidence="2 14 17">Belongs to the TonB-dependent receptor family.</text>
</comment>
<name>A0A2P5GQX4_9ENTR</name>
<dbReference type="NCBIfam" id="TIGR01783">
    <property type="entry name" value="TonB-siderophor"/>
    <property type="match status" value="1"/>
</dbReference>
<keyword evidence="4 14" id="KW-1134">Transmembrane beta strand</keyword>
<reference evidence="24 25" key="1">
    <citation type="submission" date="2018-01" db="EMBL/GenBank/DDBJ databases">
        <title>Superficieibacter electus gen. nov., sp. nov., an extended-spectrum beta-lactamase possessing member of the Enterobacteriaceae family, isolated from intensive care unit surfaces.</title>
        <authorList>
            <person name="Potter R.F."/>
            <person name="D'Souza A.W."/>
        </authorList>
    </citation>
    <scope>NUCLEOTIDE SEQUENCE [LARGE SCALE GENOMIC DNA]</scope>
    <source>
        <strain evidence="23 25">BP-1</strain>
        <strain evidence="22 24">BP-2</strain>
    </source>
</reference>
<dbReference type="Gene3D" id="2.40.170.20">
    <property type="entry name" value="TonB-dependent receptor, beta-barrel domain"/>
    <property type="match status" value="1"/>
</dbReference>
<dbReference type="GO" id="GO:0042912">
    <property type="term" value="F:colicin transmembrane transporter activity"/>
    <property type="evidence" value="ECO:0007669"/>
    <property type="project" value="TreeGrafter"/>
</dbReference>
<dbReference type="Pfam" id="PF07715">
    <property type="entry name" value="Plug"/>
    <property type="match status" value="1"/>
</dbReference>
<evidence type="ECO:0000256" key="16">
    <source>
        <dbReference type="PROSITE-ProRule" id="PRU10144"/>
    </source>
</evidence>
<comment type="caution">
    <text evidence="23">The sequence shown here is derived from an EMBL/GenBank/DDBJ whole genome shotgun (WGS) entry which is preliminary data.</text>
</comment>
<keyword evidence="7 19" id="KW-0732">Signal</keyword>
<dbReference type="InterPro" id="IPR010916">
    <property type="entry name" value="TonB_box_CS"/>
</dbReference>
<evidence type="ECO:0000256" key="9">
    <source>
        <dbReference type="ARBA" id="ARBA00023065"/>
    </source>
</evidence>
<dbReference type="Gene3D" id="2.170.130.10">
    <property type="entry name" value="TonB-dependent receptor, plug domain"/>
    <property type="match status" value="1"/>
</dbReference>
<dbReference type="InterPro" id="IPR039426">
    <property type="entry name" value="TonB-dep_rcpt-like"/>
</dbReference>
<dbReference type="PROSITE" id="PS00430">
    <property type="entry name" value="TONB_DEPENDENT_REC_1"/>
    <property type="match status" value="1"/>
</dbReference>
<evidence type="ECO:0000256" key="8">
    <source>
        <dbReference type="ARBA" id="ARBA00023004"/>
    </source>
</evidence>
<dbReference type="EMBL" id="PQGE01000014">
    <property type="protein sequence ID" value="POP43440.1"/>
    <property type="molecule type" value="Genomic_DNA"/>
</dbReference>
<dbReference type="PANTHER" id="PTHR30069">
    <property type="entry name" value="TONB-DEPENDENT OUTER MEMBRANE RECEPTOR"/>
    <property type="match status" value="1"/>
</dbReference>
<proteinExistence type="inferred from homology"/>
<keyword evidence="5" id="KW-0410">Iron transport</keyword>
<dbReference type="GO" id="GO:0044718">
    <property type="term" value="P:siderophore transmembrane transport"/>
    <property type="evidence" value="ECO:0007669"/>
    <property type="project" value="TreeGrafter"/>
</dbReference>
<evidence type="ECO:0000256" key="4">
    <source>
        <dbReference type="ARBA" id="ARBA00022452"/>
    </source>
</evidence>
<keyword evidence="24" id="KW-1185">Reference proteome</keyword>
<dbReference type="InterPro" id="IPR010105">
    <property type="entry name" value="TonB_sidphr_rcpt"/>
</dbReference>
<evidence type="ECO:0000313" key="23">
    <source>
        <dbReference type="EMBL" id="POP48955.1"/>
    </source>
</evidence>
<keyword evidence="6 14" id="KW-0812">Transmembrane</keyword>
<evidence type="ECO:0000256" key="17">
    <source>
        <dbReference type="RuleBase" id="RU003357"/>
    </source>
</evidence>
<evidence type="ECO:0000256" key="13">
    <source>
        <dbReference type="ARBA" id="ARBA00023237"/>
    </source>
</evidence>
<evidence type="ECO:0000313" key="25">
    <source>
        <dbReference type="Proteomes" id="UP000247005"/>
    </source>
</evidence>
<dbReference type="GO" id="GO:0009279">
    <property type="term" value="C:cell outer membrane"/>
    <property type="evidence" value="ECO:0007669"/>
    <property type="project" value="UniProtKB-SubCell"/>
</dbReference>
<dbReference type="NCBIfam" id="NF010048">
    <property type="entry name" value="PRK13524.1"/>
    <property type="match status" value="1"/>
</dbReference>
<evidence type="ECO:0000313" key="24">
    <source>
        <dbReference type="Proteomes" id="UP000237073"/>
    </source>
</evidence>
<keyword evidence="12 23" id="KW-0675">Receptor</keyword>
<protein>
    <submittedName>
        <fullName evidence="23">TonB-dependent siderophore receptor</fullName>
    </submittedName>
</protein>
<dbReference type="SUPFAM" id="SSF56935">
    <property type="entry name" value="Porins"/>
    <property type="match status" value="1"/>
</dbReference>
<evidence type="ECO:0000256" key="10">
    <source>
        <dbReference type="ARBA" id="ARBA00023077"/>
    </source>
</evidence>
<evidence type="ECO:0000256" key="7">
    <source>
        <dbReference type="ARBA" id="ARBA00022729"/>
    </source>
</evidence>
<evidence type="ECO:0000256" key="19">
    <source>
        <dbReference type="SAM" id="SignalP"/>
    </source>
</evidence>
<evidence type="ECO:0000259" key="21">
    <source>
        <dbReference type="Pfam" id="PF07715"/>
    </source>
</evidence>
<dbReference type="FunFam" id="2.40.170.20:FF:000002">
    <property type="entry name" value="Colicin I TonB-dependent receptor"/>
    <property type="match status" value="1"/>
</dbReference>
<dbReference type="GO" id="GO:0042931">
    <property type="term" value="F:enterobactin transmembrane transporter activity"/>
    <property type="evidence" value="ECO:0007669"/>
    <property type="project" value="TreeGrafter"/>
</dbReference>
<dbReference type="Proteomes" id="UP000247005">
    <property type="component" value="Unassembled WGS sequence"/>
</dbReference>
<dbReference type="NCBIfam" id="NF010051">
    <property type="entry name" value="PRK13528.1"/>
    <property type="match status" value="1"/>
</dbReference>
<evidence type="ECO:0000256" key="3">
    <source>
        <dbReference type="ARBA" id="ARBA00022448"/>
    </source>
</evidence>
<comment type="subcellular location">
    <subcellularLocation>
        <location evidence="1 14">Cell outer membrane</location>
        <topology evidence="1 14">Multi-pass membrane protein</topology>
    </subcellularLocation>
</comment>